<evidence type="ECO:0000313" key="6">
    <source>
        <dbReference type="Proteomes" id="UP000638353"/>
    </source>
</evidence>
<evidence type="ECO:0000256" key="3">
    <source>
        <dbReference type="SAM" id="MobiDB-lite"/>
    </source>
</evidence>
<accession>A0A918WYG6</accession>
<evidence type="ECO:0008006" key="7">
    <source>
        <dbReference type="Google" id="ProtNLM"/>
    </source>
</evidence>
<evidence type="ECO:0000256" key="1">
    <source>
        <dbReference type="ARBA" id="ARBA00007521"/>
    </source>
</evidence>
<feature type="compositionally biased region" description="Basic residues" evidence="3">
    <location>
        <begin position="130"/>
        <end position="140"/>
    </location>
</feature>
<feature type="transmembrane region" description="Helical" evidence="4">
    <location>
        <begin position="85"/>
        <end position="106"/>
    </location>
</feature>
<protein>
    <recommendedName>
        <fullName evidence="7">Type II toxin-antitoxin system PemK/MazF family toxin</fullName>
    </recommendedName>
</protein>
<keyword evidence="4" id="KW-0472">Membrane</keyword>
<dbReference type="EMBL" id="BMVC01000006">
    <property type="protein sequence ID" value="GHC95754.1"/>
    <property type="molecule type" value="Genomic_DNA"/>
</dbReference>
<keyword evidence="4" id="KW-0812">Transmembrane</keyword>
<keyword evidence="4" id="KW-1133">Transmembrane helix</keyword>
<dbReference type="Gene3D" id="2.30.30.110">
    <property type="match status" value="1"/>
</dbReference>
<reference evidence="5" key="2">
    <citation type="submission" date="2020-09" db="EMBL/GenBank/DDBJ databases">
        <authorList>
            <person name="Sun Q."/>
            <person name="Ohkuma M."/>
        </authorList>
    </citation>
    <scope>NUCLEOTIDE SEQUENCE</scope>
    <source>
        <strain evidence="5">JCM 4637</strain>
    </source>
</reference>
<dbReference type="InterPro" id="IPR003477">
    <property type="entry name" value="PemK-like"/>
</dbReference>
<feature type="region of interest" description="Disordered" evidence="3">
    <location>
        <begin position="24"/>
        <end position="76"/>
    </location>
</feature>
<dbReference type="Proteomes" id="UP000638353">
    <property type="component" value="Unassembled WGS sequence"/>
</dbReference>
<sequence>MLLGRGRLGSGAGVLARAGRLGSARWGKGVPSPAPSPQPAGQVRGSVRERRGWSRSSPRPYGALVPSDATRAEGPGTVGRMDTSWWLALLGVVVVALIAALTDGWGRGRKARRGQQRPGGRTRPPGRPTGPRRRPGKLPKRLPQPGEIWWAEVPYEDGPGSKDRPCLVLSVRAEDALVAKITSKWHHDRQGVIPLPPGSVGDAQGRPSFLETDELRDVALWDFRRRVGVADPTVWDQVRHLTN</sequence>
<feature type="region of interest" description="Disordered" evidence="3">
    <location>
        <begin position="108"/>
        <end position="143"/>
    </location>
</feature>
<reference evidence="5" key="1">
    <citation type="journal article" date="2014" name="Int. J. Syst. Evol. Microbiol.">
        <title>Complete genome sequence of Corynebacterium casei LMG S-19264T (=DSM 44701T), isolated from a smear-ripened cheese.</title>
        <authorList>
            <consortium name="US DOE Joint Genome Institute (JGI-PGF)"/>
            <person name="Walter F."/>
            <person name="Albersmeier A."/>
            <person name="Kalinowski J."/>
            <person name="Ruckert C."/>
        </authorList>
    </citation>
    <scope>NUCLEOTIDE SEQUENCE</scope>
    <source>
        <strain evidence="5">JCM 4637</strain>
    </source>
</reference>
<dbReference type="InterPro" id="IPR011067">
    <property type="entry name" value="Plasmid_toxin/cell-grow_inhib"/>
</dbReference>
<dbReference type="AlphaFoldDB" id="A0A918WYG6"/>
<name>A0A918WYG6_9ACTN</name>
<dbReference type="GO" id="GO:0003677">
    <property type="term" value="F:DNA binding"/>
    <property type="evidence" value="ECO:0007669"/>
    <property type="project" value="InterPro"/>
</dbReference>
<evidence type="ECO:0000313" key="5">
    <source>
        <dbReference type="EMBL" id="GHC95754.1"/>
    </source>
</evidence>
<gene>
    <name evidence="5" type="ORF">GCM10010334_35500</name>
</gene>
<evidence type="ECO:0000256" key="2">
    <source>
        <dbReference type="ARBA" id="ARBA00022649"/>
    </source>
</evidence>
<comment type="caution">
    <text evidence="5">The sequence shown here is derived from an EMBL/GenBank/DDBJ whole genome shotgun (WGS) entry which is preliminary data.</text>
</comment>
<organism evidence="5 6">
    <name type="scientific">Streptomyces finlayi</name>
    <dbReference type="NCBI Taxonomy" id="67296"/>
    <lineage>
        <taxon>Bacteria</taxon>
        <taxon>Bacillati</taxon>
        <taxon>Actinomycetota</taxon>
        <taxon>Actinomycetes</taxon>
        <taxon>Kitasatosporales</taxon>
        <taxon>Streptomycetaceae</taxon>
        <taxon>Streptomyces</taxon>
    </lineage>
</organism>
<evidence type="ECO:0000256" key="4">
    <source>
        <dbReference type="SAM" id="Phobius"/>
    </source>
</evidence>
<dbReference type="SUPFAM" id="SSF50118">
    <property type="entry name" value="Cell growth inhibitor/plasmid maintenance toxic component"/>
    <property type="match status" value="1"/>
</dbReference>
<dbReference type="Pfam" id="PF02452">
    <property type="entry name" value="PemK_toxin"/>
    <property type="match status" value="1"/>
</dbReference>
<comment type="similarity">
    <text evidence="1">Belongs to the PemK/MazF family.</text>
</comment>
<proteinExistence type="inferred from homology"/>
<keyword evidence="2" id="KW-1277">Toxin-antitoxin system</keyword>